<dbReference type="Proteomes" id="UP000318478">
    <property type="component" value="Unassembled WGS sequence"/>
</dbReference>
<evidence type="ECO:0000256" key="1">
    <source>
        <dbReference type="ARBA" id="ARBA00009308"/>
    </source>
</evidence>
<comment type="similarity">
    <text evidence="1">Belongs to the methylmalonyl-CoA epimerase family.</text>
</comment>
<accession>A0A5C5XW97</accession>
<dbReference type="RefSeq" id="WP_146590936.1">
    <property type="nucleotide sequence ID" value="NZ_SJPO01000013.1"/>
</dbReference>
<dbReference type="EMBL" id="SJPO01000013">
    <property type="protein sequence ID" value="TWT66968.1"/>
    <property type="molecule type" value="Genomic_DNA"/>
</dbReference>
<name>A0A5C5XW97_9BACT</name>
<dbReference type="InterPro" id="IPR029068">
    <property type="entry name" value="Glyas_Bleomycin-R_OHBP_Dase"/>
</dbReference>
<dbReference type="NCBIfam" id="TIGR03081">
    <property type="entry name" value="metmalonyl_epim"/>
    <property type="match status" value="1"/>
</dbReference>
<dbReference type="GO" id="GO:0046872">
    <property type="term" value="F:metal ion binding"/>
    <property type="evidence" value="ECO:0007669"/>
    <property type="project" value="UniProtKB-KW"/>
</dbReference>
<sequence>MIQAEAINHLGIAVRSIEEHKDFYQRVLGAEFESVEEVPSQKVRVGFFRIGDVRLELLEPTDPSSSVATFIEKRGEGLHHVAYTVADIKSRIAELQAGGVRMIDAEPRPGAHNTRIAFVHPKSSGGVLTELCEPSH</sequence>
<keyword evidence="4" id="KW-0223">Dioxygenase</keyword>
<dbReference type="GO" id="GO:0051213">
    <property type="term" value="F:dioxygenase activity"/>
    <property type="evidence" value="ECO:0007669"/>
    <property type="project" value="UniProtKB-KW"/>
</dbReference>
<dbReference type="SUPFAM" id="SSF54593">
    <property type="entry name" value="Glyoxalase/Bleomycin resistance protein/Dihydroxybiphenyl dioxygenase"/>
    <property type="match status" value="1"/>
</dbReference>
<evidence type="ECO:0000313" key="5">
    <source>
        <dbReference type="Proteomes" id="UP000318478"/>
    </source>
</evidence>
<dbReference type="PROSITE" id="PS51819">
    <property type="entry name" value="VOC"/>
    <property type="match status" value="1"/>
</dbReference>
<dbReference type="InterPro" id="IPR051785">
    <property type="entry name" value="MMCE/EMCE_epimerase"/>
</dbReference>
<reference evidence="4 5" key="1">
    <citation type="submission" date="2019-02" db="EMBL/GenBank/DDBJ databases">
        <title>Deep-cultivation of Planctomycetes and their phenomic and genomic characterization uncovers novel biology.</title>
        <authorList>
            <person name="Wiegand S."/>
            <person name="Jogler M."/>
            <person name="Boedeker C."/>
            <person name="Pinto D."/>
            <person name="Vollmers J."/>
            <person name="Rivas-Marin E."/>
            <person name="Kohn T."/>
            <person name="Peeters S.H."/>
            <person name="Heuer A."/>
            <person name="Rast P."/>
            <person name="Oberbeckmann S."/>
            <person name="Bunk B."/>
            <person name="Jeske O."/>
            <person name="Meyerdierks A."/>
            <person name="Storesund J.E."/>
            <person name="Kallscheuer N."/>
            <person name="Luecker S."/>
            <person name="Lage O.M."/>
            <person name="Pohl T."/>
            <person name="Merkel B.J."/>
            <person name="Hornburger P."/>
            <person name="Mueller R.-W."/>
            <person name="Bruemmer F."/>
            <person name="Labrenz M."/>
            <person name="Spormann A.M."/>
            <person name="Op Den Camp H."/>
            <person name="Overmann J."/>
            <person name="Amann R."/>
            <person name="Jetten M.S.M."/>
            <person name="Mascher T."/>
            <person name="Medema M.H."/>
            <person name="Devos D.P."/>
            <person name="Kaster A.-K."/>
            <person name="Ovreas L."/>
            <person name="Rohde M."/>
            <person name="Galperin M.Y."/>
            <person name="Jogler C."/>
        </authorList>
    </citation>
    <scope>NUCLEOTIDE SEQUENCE [LARGE SCALE GENOMIC DNA]</scope>
    <source>
        <strain evidence="4 5">Pla123a</strain>
    </source>
</reference>
<dbReference type="Gene3D" id="3.10.180.10">
    <property type="entry name" value="2,3-Dihydroxybiphenyl 1,2-Dioxygenase, domain 1"/>
    <property type="match status" value="1"/>
</dbReference>
<dbReference type="PANTHER" id="PTHR43048:SF3">
    <property type="entry name" value="METHYLMALONYL-COA EPIMERASE, MITOCHONDRIAL"/>
    <property type="match status" value="1"/>
</dbReference>
<dbReference type="OrthoDB" id="9788468at2"/>
<comment type="caution">
    <text evidence="4">The sequence shown here is derived from an EMBL/GenBank/DDBJ whole genome shotgun (WGS) entry which is preliminary data.</text>
</comment>
<dbReference type="PANTHER" id="PTHR43048">
    <property type="entry name" value="METHYLMALONYL-COA EPIMERASE"/>
    <property type="match status" value="1"/>
</dbReference>
<dbReference type="InterPro" id="IPR017515">
    <property type="entry name" value="MeMalonyl-CoA_epimerase"/>
</dbReference>
<dbReference type="GO" id="GO:0004493">
    <property type="term" value="F:methylmalonyl-CoA epimerase activity"/>
    <property type="evidence" value="ECO:0007669"/>
    <property type="project" value="TreeGrafter"/>
</dbReference>
<dbReference type="AlphaFoldDB" id="A0A5C5XW97"/>
<evidence type="ECO:0000259" key="3">
    <source>
        <dbReference type="PROSITE" id="PS51819"/>
    </source>
</evidence>
<evidence type="ECO:0000313" key="4">
    <source>
        <dbReference type="EMBL" id="TWT66968.1"/>
    </source>
</evidence>
<dbReference type="GO" id="GO:0046491">
    <property type="term" value="P:L-methylmalonyl-CoA metabolic process"/>
    <property type="evidence" value="ECO:0007669"/>
    <property type="project" value="TreeGrafter"/>
</dbReference>
<proteinExistence type="inferred from homology"/>
<organism evidence="4 5">
    <name type="scientific">Posidoniimonas polymericola</name>
    <dbReference type="NCBI Taxonomy" id="2528002"/>
    <lineage>
        <taxon>Bacteria</taxon>
        <taxon>Pseudomonadati</taxon>
        <taxon>Planctomycetota</taxon>
        <taxon>Planctomycetia</taxon>
        <taxon>Pirellulales</taxon>
        <taxon>Lacipirellulaceae</taxon>
        <taxon>Posidoniimonas</taxon>
    </lineage>
</organism>
<keyword evidence="4" id="KW-0560">Oxidoreductase</keyword>
<keyword evidence="2" id="KW-0479">Metal-binding</keyword>
<protein>
    <submittedName>
        <fullName evidence="4">Glyoxalase/Bleomycin resistance protein/Dioxygenase superfamily protein</fullName>
    </submittedName>
</protein>
<dbReference type="Pfam" id="PF13669">
    <property type="entry name" value="Glyoxalase_4"/>
    <property type="match status" value="1"/>
</dbReference>
<evidence type="ECO:0000256" key="2">
    <source>
        <dbReference type="ARBA" id="ARBA00022723"/>
    </source>
</evidence>
<feature type="domain" description="VOC" evidence="3">
    <location>
        <begin position="6"/>
        <end position="134"/>
    </location>
</feature>
<keyword evidence="5" id="KW-1185">Reference proteome</keyword>
<gene>
    <name evidence="4" type="ORF">Pla123a_43970</name>
</gene>
<dbReference type="InterPro" id="IPR037523">
    <property type="entry name" value="VOC_core"/>
</dbReference>
<dbReference type="CDD" id="cd07249">
    <property type="entry name" value="MMCE"/>
    <property type="match status" value="1"/>
</dbReference>